<dbReference type="GO" id="GO:0016787">
    <property type="term" value="F:hydrolase activity"/>
    <property type="evidence" value="ECO:0007669"/>
    <property type="project" value="UniProtKB-KW"/>
</dbReference>
<dbReference type="GO" id="GO:0005694">
    <property type="term" value="C:chromosome"/>
    <property type="evidence" value="ECO:0007669"/>
    <property type="project" value="TreeGrafter"/>
</dbReference>
<dbReference type="PANTHER" id="PTHR13710:SF149">
    <property type="entry name" value="ATP-DEPENDENT DNA HELICASE TLH2"/>
    <property type="match status" value="1"/>
</dbReference>
<evidence type="ECO:0000313" key="4">
    <source>
        <dbReference type="Proteomes" id="UP000469890"/>
    </source>
</evidence>
<feature type="domain" description="Helicase ATP-binding" evidence="2">
    <location>
        <begin position="92"/>
        <end position="256"/>
    </location>
</feature>
<dbReference type="Gene3D" id="3.40.50.300">
    <property type="entry name" value="P-loop containing nucleotide triphosphate hydrolases"/>
    <property type="match status" value="1"/>
</dbReference>
<dbReference type="GO" id="GO:0003676">
    <property type="term" value="F:nucleic acid binding"/>
    <property type="evidence" value="ECO:0007669"/>
    <property type="project" value="InterPro"/>
</dbReference>
<reference evidence="3 4" key="1">
    <citation type="submission" date="2019-09" db="EMBL/GenBank/DDBJ databases">
        <authorList>
            <consortium name="DOE Joint Genome Institute"/>
            <person name="Mondo S.J."/>
            <person name="Navarro-Mendoza M.I."/>
            <person name="Perez-Arques C."/>
            <person name="Panchal S."/>
            <person name="Nicolas F.E."/>
            <person name="Ganguly P."/>
            <person name="Pangilinan J."/>
            <person name="Grigoriev I."/>
            <person name="Heitman J."/>
            <person name="Sanya K."/>
            <person name="Garre V."/>
        </authorList>
    </citation>
    <scope>NUCLEOTIDE SEQUENCE [LARGE SCALE GENOMIC DNA]</scope>
    <source>
        <strain evidence="3 4">MU402</strain>
    </source>
</reference>
<dbReference type="GO" id="GO:0043138">
    <property type="term" value="F:3'-5' DNA helicase activity"/>
    <property type="evidence" value="ECO:0007669"/>
    <property type="project" value="TreeGrafter"/>
</dbReference>
<dbReference type="PROSITE" id="PS51192">
    <property type="entry name" value="HELICASE_ATP_BIND_1"/>
    <property type="match status" value="1"/>
</dbReference>
<dbReference type="GO" id="GO:0005737">
    <property type="term" value="C:cytoplasm"/>
    <property type="evidence" value="ECO:0007669"/>
    <property type="project" value="TreeGrafter"/>
</dbReference>
<dbReference type="InterPro" id="IPR027417">
    <property type="entry name" value="P-loop_NTPase"/>
</dbReference>
<dbReference type="GO" id="GO:0009378">
    <property type="term" value="F:four-way junction helicase activity"/>
    <property type="evidence" value="ECO:0007669"/>
    <property type="project" value="TreeGrafter"/>
</dbReference>
<comment type="caution">
    <text evidence="3">The sequence shown here is derived from an EMBL/GenBank/DDBJ whole genome shotgun (WGS) entry which is preliminary data.</text>
</comment>
<dbReference type="InterPro" id="IPR011545">
    <property type="entry name" value="DEAD/DEAH_box_helicase_dom"/>
</dbReference>
<organism evidence="3 4">
    <name type="scientific">Mucor circinelloides f. lusitanicus</name>
    <name type="common">Mucor racemosus var. lusitanicus</name>
    <dbReference type="NCBI Taxonomy" id="29924"/>
    <lineage>
        <taxon>Eukaryota</taxon>
        <taxon>Fungi</taxon>
        <taxon>Fungi incertae sedis</taxon>
        <taxon>Mucoromycota</taxon>
        <taxon>Mucoromycotina</taxon>
        <taxon>Mucoromycetes</taxon>
        <taxon>Mucorales</taxon>
        <taxon>Mucorineae</taxon>
        <taxon>Mucoraceae</taxon>
        <taxon>Mucor</taxon>
    </lineage>
</organism>
<dbReference type="GO" id="GO:0000724">
    <property type="term" value="P:double-strand break repair via homologous recombination"/>
    <property type="evidence" value="ECO:0007669"/>
    <property type="project" value="TreeGrafter"/>
</dbReference>
<keyword evidence="3" id="KW-0378">Hydrolase</keyword>
<dbReference type="AlphaFoldDB" id="A0A8H4BK50"/>
<proteinExistence type="inferred from homology"/>
<dbReference type="Pfam" id="PF00270">
    <property type="entry name" value="DEAD"/>
    <property type="match status" value="1"/>
</dbReference>
<evidence type="ECO:0000259" key="2">
    <source>
        <dbReference type="PROSITE" id="PS51192"/>
    </source>
</evidence>
<protein>
    <submittedName>
        <fullName evidence="3">P-loop containing nucleoside triphosphate hydrolase protein</fullName>
    </submittedName>
</protein>
<dbReference type="SUPFAM" id="SSF52540">
    <property type="entry name" value="P-loop containing nucleoside triphosphate hydrolases"/>
    <property type="match status" value="1"/>
</dbReference>
<dbReference type="SMART" id="SM00487">
    <property type="entry name" value="DEXDc"/>
    <property type="match status" value="1"/>
</dbReference>
<evidence type="ECO:0000256" key="1">
    <source>
        <dbReference type="ARBA" id="ARBA00005446"/>
    </source>
</evidence>
<gene>
    <name evidence="3" type="ORF">FB192DRAFT_1341426</name>
</gene>
<dbReference type="InterPro" id="IPR014001">
    <property type="entry name" value="Helicase_ATP-bd"/>
</dbReference>
<dbReference type="PANTHER" id="PTHR13710">
    <property type="entry name" value="DNA HELICASE RECQ FAMILY MEMBER"/>
    <property type="match status" value="1"/>
</dbReference>
<dbReference type="GO" id="GO:0005634">
    <property type="term" value="C:nucleus"/>
    <property type="evidence" value="ECO:0007669"/>
    <property type="project" value="TreeGrafter"/>
</dbReference>
<dbReference type="Proteomes" id="UP000469890">
    <property type="component" value="Unassembled WGS sequence"/>
</dbReference>
<dbReference type="EMBL" id="JAAECE010000003">
    <property type="protein sequence ID" value="KAF1803819.1"/>
    <property type="molecule type" value="Genomic_DNA"/>
</dbReference>
<accession>A0A8H4BK50</accession>
<comment type="similarity">
    <text evidence="1">Belongs to the helicase family. RecQ subfamily.</text>
</comment>
<dbReference type="GO" id="GO:0005524">
    <property type="term" value="F:ATP binding"/>
    <property type="evidence" value="ECO:0007669"/>
    <property type="project" value="InterPro"/>
</dbReference>
<sequence length="306" mass="34832">MFRDVTLVSNAKIKIMQIKQGNKTAAEYTTEFKHYAVVLTEFNELALFWTHQESNVHIGSAPVSFQLLHKLRVFLGILSANFSCAEQAIAVNAILDGKNDIAVVMPTSAGKTICYLLSCAIEAKTGQRLMTVVILPLISLMNDFSRRCQEANLTCTYWRDEQNTDSAADILILYIEQCLDIKVMAFLDENYRRKQTRRFVVDEVHLVHAWSNFRSCFRSLPALRRFHKVPFVLLTATLPTHLEFLLAQQFGNFQCIRSASCNRPSLKYVVHIVKDIEAAVVQYSTPEHINLAFHPDIHLQCSGHIQ</sequence>
<evidence type="ECO:0000313" key="3">
    <source>
        <dbReference type="EMBL" id="KAF1803819.1"/>
    </source>
</evidence>
<name>A0A8H4BK50_MUCCL</name>